<dbReference type="CDD" id="cd03768">
    <property type="entry name" value="SR_ResInv"/>
    <property type="match status" value="1"/>
</dbReference>
<evidence type="ECO:0000313" key="9">
    <source>
        <dbReference type="Proteomes" id="UP000316238"/>
    </source>
</evidence>
<comment type="similarity">
    <text evidence="1">Belongs to the site-specific recombinase resolvase family.</text>
</comment>
<dbReference type="SMART" id="SM00857">
    <property type="entry name" value="Resolvase"/>
    <property type="match status" value="1"/>
</dbReference>
<evidence type="ECO:0000256" key="2">
    <source>
        <dbReference type="ARBA" id="ARBA00022908"/>
    </source>
</evidence>
<dbReference type="SUPFAM" id="SSF46689">
    <property type="entry name" value="Homeodomain-like"/>
    <property type="match status" value="1"/>
</dbReference>
<evidence type="ECO:0000256" key="4">
    <source>
        <dbReference type="ARBA" id="ARBA00023172"/>
    </source>
</evidence>
<dbReference type="InterPro" id="IPR006120">
    <property type="entry name" value="Resolvase_HTH_dom"/>
</dbReference>
<keyword evidence="3" id="KW-0238">DNA-binding</keyword>
<keyword evidence="2" id="KW-0229">DNA integration</keyword>
<dbReference type="PANTHER" id="PTHR30461:SF26">
    <property type="entry name" value="RESOLVASE HOMOLOG YNEB"/>
    <property type="match status" value="1"/>
</dbReference>
<dbReference type="Pfam" id="PF02796">
    <property type="entry name" value="HTH_7"/>
    <property type="match status" value="1"/>
</dbReference>
<sequence>MANGNGHNVGYVRVSSIAQNLDRQLNGIELDKVFTEKASAKDAKRPILKECMGYLREGDTLHVHSIDRLARNLVDLQNIIQELNSKNVSIQFHKENLLFTGNDNAMSKLMLNMMGAFAEFERNLIKERQMEGIKVAQEKGVKFGRNKTLTGEQILEIKDRIAKGEKKTALAKEYNVSRQTIYSAIYQGELLDNNKHG</sequence>
<dbReference type="SUPFAM" id="SSF53041">
    <property type="entry name" value="Resolvase-like"/>
    <property type="match status" value="1"/>
</dbReference>
<evidence type="ECO:0000256" key="3">
    <source>
        <dbReference type="ARBA" id="ARBA00023125"/>
    </source>
</evidence>
<organism evidence="8 9">
    <name type="scientific">Candidatus Electronema aureum</name>
    <dbReference type="NCBI Taxonomy" id="2005002"/>
    <lineage>
        <taxon>Bacteria</taxon>
        <taxon>Pseudomonadati</taxon>
        <taxon>Thermodesulfobacteriota</taxon>
        <taxon>Desulfobulbia</taxon>
        <taxon>Desulfobulbales</taxon>
        <taxon>Desulfobulbaceae</taxon>
        <taxon>Candidatus Electronema</taxon>
    </lineage>
</organism>
<dbReference type="Gene3D" id="3.40.50.1390">
    <property type="entry name" value="Resolvase, N-terminal catalytic domain"/>
    <property type="match status" value="1"/>
</dbReference>
<protein>
    <submittedName>
        <fullName evidence="8">Site-specific DNA recombinase</fullName>
    </submittedName>
</protein>
<dbReference type="GO" id="GO:0015074">
    <property type="term" value="P:DNA integration"/>
    <property type="evidence" value="ECO:0007669"/>
    <property type="project" value="UniProtKB-KW"/>
</dbReference>
<name>A0A521FY91_9BACT</name>
<dbReference type="CDD" id="cd00569">
    <property type="entry name" value="HTH_Hin_like"/>
    <property type="match status" value="1"/>
</dbReference>
<dbReference type="InterPro" id="IPR009057">
    <property type="entry name" value="Homeodomain-like_sf"/>
</dbReference>
<evidence type="ECO:0000256" key="1">
    <source>
        <dbReference type="ARBA" id="ARBA00009913"/>
    </source>
</evidence>
<dbReference type="EMBL" id="NQJD01000066">
    <property type="protein sequence ID" value="TAA73720.1"/>
    <property type="molecule type" value="Genomic_DNA"/>
</dbReference>
<dbReference type="GO" id="GO:0003677">
    <property type="term" value="F:DNA binding"/>
    <property type="evidence" value="ECO:0007669"/>
    <property type="project" value="UniProtKB-KW"/>
</dbReference>
<gene>
    <name evidence="8" type="ORF">CDV28_1667</name>
</gene>
<feature type="domain" description="Resolvase/invertase-type recombinase catalytic" evidence="7">
    <location>
        <begin position="7"/>
        <end position="140"/>
    </location>
</feature>
<keyword evidence="4" id="KW-0233">DNA recombination</keyword>
<dbReference type="InterPro" id="IPR050639">
    <property type="entry name" value="SSR_resolvase"/>
</dbReference>
<dbReference type="InterPro" id="IPR036162">
    <property type="entry name" value="Resolvase-like_N_sf"/>
</dbReference>
<reference evidence="8" key="1">
    <citation type="submission" date="2017-07" db="EMBL/GenBank/DDBJ databases">
        <title>The cable genome - Insights into the physiology and evolution of filamentous bacteria capable of sulfide oxidation via long distance electron transfer.</title>
        <authorList>
            <person name="Thorup C."/>
            <person name="Bjerg J.T."/>
            <person name="Schreiber L."/>
            <person name="Nielsen L.P."/>
            <person name="Kjeldsen K.U."/>
            <person name="Boesen T."/>
            <person name="Boggild A."/>
            <person name="Meysman F."/>
            <person name="Geelhoed J."/>
            <person name="Schramm A."/>
        </authorList>
    </citation>
    <scope>NUCLEOTIDE SEQUENCE [LARGE SCALE GENOMIC DNA]</scope>
    <source>
        <strain evidence="8">GS</strain>
    </source>
</reference>
<accession>A0A521FY91</accession>
<dbReference type="InterPro" id="IPR006118">
    <property type="entry name" value="Recombinase_CS"/>
</dbReference>
<dbReference type="GO" id="GO:0000150">
    <property type="term" value="F:DNA strand exchange activity"/>
    <property type="evidence" value="ECO:0007669"/>
    <property type="project" value="InterPro"/>
</dbReference>
<evidence type="ECO:0000259" key="7">
    <source>
        <dbReference type="PROSITE" id="PS51736"/>
    </source>
</evidence>
<evidence type="ECO:0000313" key="8">
    <source>
        <dbReference type="EMBL" id="TAA73720.1"/>
    </source>
</evidence>
<dbReference type="PANTHER" id="PTHR30461">
    <property type="entry name" value="DNA-INVERTASE FROM LAMBDOID PROPHAGE"/>
    <property type="match status" value="1"/>
</dbReference>
<feature type="active site" description="O-(5'-phospho-DNA)-serine intermediate" evidence="5 6">
    <location>
        <position position="15"/>
    </location>
</feature>
<dbReference type="InterPro" id="IPR006119">
    <property type="entry name" value="Resolv_N"/>
</dbReference>
<proteinExistence type="inferred from homology"/>
<dbReference type="Gene3D" id="1.10.10.60">
    <property type="entry name" value="Homeodomain-like"/>
    <property type="match status" value="1"/>
</dbReference>
<comment type="caution">
    <text evidence="8">The sequence shown here is derived from an EMBL/GenBank/DDBJ whole genome shotgun (WGS) entry which is preliminary data.</text>
</comment>
<dbReference type="PROSITE" id="PS51736">
    <property type="entry name" value="RECOMBINASES_3"/>
    <property type="match status" value="1"/>
</dbReference>
<dbReference type="PROSITE" id="PS00397">
    <property type="entry name" value="RECOMBINASES_1"/>
    <property type="match status" value="1"/>
</dbReference>
<dbReference type="Pfam" id="PF00239">
    <property type="entry name" value="Resolvase"/>
    <property type="match status" value="1"/>
</dbReference>
<keyword evidence="9" id="KW-1185">Reference proteome</keyword>
<dbReference type="Proteomes" id="UP000316238">
    <property type="component" value="Unassembled WGS sequence"/>
</dbReference>
<evidence type="ECO:0000256" key="6">
    <source>
        <dbReference type="PROSITE-ProRule" id="PRU10137"/>
    </source>
</evidence>
<dbReference type="AlphaFoldDB" id="A0A521FY91"/>
<evidence type="ECO:0000256" key="5">
    <source>
        <dbReference type="PIRSR" id="PIRSR606118-50"/>
    </source>
</evidence>